<dbReference type="InterPro" id="IPR029058">
    <property type="entry name" value="AB_hydrolase_fold"/>
</dbReference>
<name>A0A9N9LSU0_9HELO</name>
<protein>
    <recommendedName>
        <fullName evidence="3">Toxin biosynthesis protein</fullName>
    </recommendedName>
</protein>
<accession>A0A9N9LSU0</accession>
<dbReference type="SUPFAM" id="SSF53474">
    <property type="entry name" value="alpha/beta-Hydrolases"/>
    <property type="match status" value="1"/>
</dbReference>
<gene>
    <name evidence="1" type="ORF">HYALB_00005234</name>
</gene>
<comment type="caution">
    <text evidence="1">The sequence shown here is derived from an EMBL/GenBank/DDBJ whole genome shotgun (WGS) entry which is preliminary data.</text>
</comment>
<sequence length="164" mass="18861">MDFETHQLEYPDLDLENRNPDSIFYNPVPTQTFAQLPHLKPSCLYVYGSRTHMVSSQSQGRADKLELTGTGFGGSGGHADGKVDELVLNGSHFVPFEKPTEVAKIFKEWLQKEMENWIQEEKREREAMCKIPIGSRAKMDDDWKWWVNESFGKRGNKKPVNSKL</sequence>
<organism evidence="1 2">
    <name type="scientific">Hymenoscyphus albidus</name>
    <dbReference type="NCBI Taxonomy" id="595503"/>
    <lineage>
        <taxon>Eukaryota</taxon>
        <taxon>Fungi</taxon>
        <taxon>Dikarya</taxon>
        <taxon>Ascomycota</taxon>
        <taxon>Pezizomycotina</taxon>
        <taxon>Leotiomycetes</taxon>
        <taxon>Helotiales</taxon>
        <taxon>Helotiaceae</taxon>
        <taxon>Hymenoscyphus</taxon>
    </lineage>
</organism>
<proteinExistence type="predicted"/>
<evidence type="ECO:0000313" key="1">
    <source>
        <dbReference type="EMBL" id="CAG8978897.1"/>
    </source>
</evidence>
<dbReference type="Proteomes" id="UP000701801">
    <property type="component" value="Unassembled WGS sequence"/>
</dbReference>
<keyword evidence="2" id="KW-1185">Reference proteome</keyword>
<dbReference type="OrthoDB" id="94039at2759"/>
<reference evidence="1" key="1">
    <citation type="submission" date="2021-07" db="EMBL/GenBank/DDBJ databases">
        <authorList>
            <person name="Durling M."/>
        </authorList>
    </citation>
    <scope>NUCLEOTIDE SEQUENCE</scope>
</reference>
<dbReference type="EMBL" id="CAJVRM010000285">
    <property type="protein sequence ID" value="CAG8978897.1"/>
    <property type="molecule type" value="Genomic_DNA"/>
</dbReference>
<evidence type="ECO:0000313" key="2">
    <source>
        <dbReference type="Proteomes" id="UP000701801"/>
    </source>
</evidence>
<evidence type="ECO:0008006" key="3">
    <source>
        <dbReference type="Google" id="ProtNLM"/>
    </source>
</evidence>
<dbReference type="Gene3D" id="3.40.50.1820">
    <property type="entry name" value="alpha/beta hydrolase"/>
    <property type="match status" value="1"/>
</dbReference>
<dbReference type="AlphaFoldDB" id="A0A9N9LSU0"/>